<dbReference type="Gene3D" id="3.30.565.10">
    <property type="entry name" value="Histidine kinase-like ATPase, C-terminal domain"/>
    <property type="match status" value="1"/>
</dbReference>
<evidence type="ECO:0000259" key="8">
    <source>
        <dbReference type="PROSITE" id="PS50109"/>
    </source>
</evidence>
<keyword evidence="7" id="KW-0902">Two-component regulatory system</keyword>
<accession>A0A6P1NYL7</accession>
<dbReference type="PANTHER" id="PTHR43065">
    <property type="entry name" value="SENSOR HISTIDINE KINASE"/>
    <property type="match status" value="1"/>
</dbReference>
<dbReference type="EMBL" id="CP047897">
    <property type="protein sequence ID" value="QHL85993.1"/>
    <property type="molecule type" value="Genomic_DNA"/>
</dbReference>
<organism evidence="9 10">
    <name type="scientific">Nibribacter ruber</name>
    <dbReference type="NCBI Taxonomy" id="2698458"/>
    <lineage>
        <taxon>Bacteria</taxon>
        <taxon>Pseudomonadati</taxon>
        <taxon>Bacteroidota</taxon>
        <taxon>Cytophagia</taxon>
        <taxon>Cytophagales</taxon>
        <taxon>Hymenobacteraceae</taxon>
        <taxon>Nibribacter</taxon>
    </lineage>
</organism>
<dbReference type="InterPro" id="IPR005467">
    <property type="entry name" value="His_kinase_dom"/>
</dbReference>
<dbReference type="EC" id="2.7.13.3" evidence="2"/>
<feature type="domain" description="Histidine kinase" evidence="8">
    <location>
        <begin position="233"/>
        <end position="450"/>
    </location>
</feature>
<evidence type="ECO:0000313" key="10">
    <source>
        <dbReference type="Proteomes" id="UP000464214"/>
    </source>
</evidence>
<dbReference type="GO" id="GO:0000160">
    <property type="term" value="P:phosphorelay signal transduction system"/>
    <property type="evidence" value="ECO:0007669"/>
    <property type="project" value="UniProtKB-KW"/>
</dbReference>
<evidence type="ECO:0000313" key="9">
    <source>
        <dbReference type="EMBL" id="QHL85993.1"/>
    </source>
</evidence>
<dbReference type="SUPFAM" id="SSF55874">
    <property type="entry name" value="ATPase domain of HSP90 chaperone/DNA topoisomerase II/histidine kinase"/>
    <property type="match status" value="1"/>
</dbReference>
<keyword evidence="3" id="KW-0808">Transferase</keyword>
<dbReference type="RefSeq" id="WP_160687964.1">
    <property type="nucleotide sequence ID" value="NZ_CP047897.1"/>
</dbReference>
<dbReference type="InterPro" id="IPR004358">
    <property type="entry name" value="Sig_transdc_His_kin-like_C"/>
</dbReference>
<gene>
    <name evidence="9" type="ORF">GU926_00445</name>
</gene>
<dbReference type="PANTHER" id="PTHR43065:SF46">
    <property type="entry name" value="C4-DICARBOXYLATE TRANSPORT SENSOR PROTEIN DCTB"/>
    <property type="match status" value="1"/>
</dbReference>
<evidence type="ECO:0000256" key="7">
    <source>
        <dbReference type="ARBA" id="ARBA00023012"/>
    </source>
</evidence>
<dbReference type="KEGG" id="nib:GU926_00445"/>
<name>A0A6P1NYL7_9BACT</name>
<dbReference type="PRINTS" id="PR00344">
    <property type="entry name" value="BCTRLSENSOR"/>
</dbReference>
<evidence type="ECO:0000256" key="6">
    <source>
        <dbReference type="ARBA" id="ARBA00022840"/>
    </source>
</evidence>
<evidence type="ECO:0000256" key="1">
    <source>
        <dbReference type="ARBA" id="ARBA00000085"/>
    </source>
</evidence>
<protein>
    <recommendedName>
        <fullName evidence="2">histidine kinase</fullName>
        <ecNumber evidence="2">2.7.13.3</ecNumber>
    </recommendedName>
</protein>
<dbReference type="GO" id="GO:0004673">
    <property type="term" value="F:protein histidine kinase activity"/>
    <property type="evidence" value="ECO:0007669"/>
    <property type="project" value="UniProtKB-EC"/>
</dbReference>
<evidence type="ECO:0000256" key="3">
    <source>
        <dbReference type="ARBA" id="ARBA00022679"/>
    </source>
</evidence>
<evidence type="ECO:0000256" key="4">
    <source>
        <dbReference type="ARBA" id="ARBA00022741"/>
    </source>
</evidence>
<comment type="catalytic activity">
    <reaction evidence="1">
        <text>ATP + protein L-histidine = ADP + protein N-phospho-L-histidine.</text>
        <dbReference type="EC" id="2.7.13.3"/>
    </reaction>
</comment>
<dbReference type="PROSITE" id="PS50109">
    <property type="entry name" value="HIS_KIN"/>
    <property type="match status" value="1"/>
</dbReference>
<dbReference type="Proteomes" id="UP000464214">
    <property type="component" value="Chromosome"/>
</dbReference>
<dbReference type="Pfam" id="PF02518">
    <property type="entry name" value="HATPase_c"/>
    <property type="match status" value="1"/>
</dbReference>
<keyword evidence="4" id="KW-0547">Nucleotide-binding</keyword>
<keyword evidence="10" id="KW-1185">Reference proteome</keyword>
<reference evidence="9 10" key="1">
    <citation type="submission" date="2020-01" db="EMBL/GenBank/DDBJ databases">
        <authorList>
            <person name="Kim M."/>
        </authorList>
    </citation>
    <scope>NUCLEOTIDE SEQUENCE [LARGE SCALE GENOMIC DNA]</scope>
    <source>
        <strain evidence="9 10">BT10</strain>
    </source>
</reference>
<sequence>MTFKNFEGRLLLRVALLLVTLSLPVPVVLKGWSELLVFLVPLIAYQVHELVHFLKQAQEELKLFLEAVHYRDFSRYFSEKQAPVQLQQLRKGYNEINSTFMTINREKETQHQYLQKVLELVETGILSYDLDTGEVLMMNESFKKQLHIPYLKTIHSLAKRDQNFYEAVYGLQPGQTKIAVAKTVSLEKGDVKMLLSATSFQNEGARYKLVAFQNVHEALDENEAEAWQKLLNVMTHEIMNSIAPISSLANTLKNRLQDTKTNGATAHDLEDLEEGITTIKHRSLGLLKFAETYRNLSKITTLHLEKVLLKDLFSNLQRLLEPTLAQRGITFKVDLKDTSLTLQADPNLLDQVLINLVMNAMEAVKEKPQPTITLTGYANPEKKVIIKLTDNGNGMSEEVQEKIFIPFFTTKKTGSGIGLSLCKQIVLLHRGTIQVQSVEGMGTAFILRFG</sequence>
<dbReference type="SMART" id="SM00387">
    <property type="entry name" value="HATPase_c"/>
    <property type="match status" value="1"/>
</dbReference>
<keyword evidence="6" id="KW-0067">ATP-binding</keyword>
<evidence type="ECO:0000256" key="5">
    <source>
        <dbReference type="ARBA" id="ARBA00022777"/>
    </source>
</evidence>
<keyword evidence="5" id="KW-0418">Kinase</keyword>
<dbReference type="InterPro" id="IPR036890">
    <property type="entry name" value="HATPase_C_sf"/>
</dbReference>
<evidence type="ECO:0000256" key="2">
    <source>
        <dbReference type="ARBA" id="ARBA00012438"/>
    </source>
</evidence>
<dbReference type="AlphaFoldDB" id="A0A6P1NYL7"/>
<dbReference type="GO" id="GO:0005524">
    <property type="term" value="F:ATP binding"/>
    <property type="evidence" value="ECO:0007669"/>
    <property type="project" value="UniProtKB-KW"/>
</dbReference>
<dbReference type="InterPro" id="IPR003594">
    <property type="entry name" value="HATPase_dom"/>
</dbReference>
<proteinExistence type="predicted"/>